<feature type="compositionally biased region" description="Acidic residues" evidence="9">
    <location>
        <begin position="1"/>
        <end position="13"/>
    </location>
</feature>
<dbReference type="UniPathway" id="UPA00143"/>
<dbReference type="Pfam" id="PF02190">
    <property type="entry name" value="LON_substr_bdg"/>
    <property type="match status" value="1"/>
</dbReference>
<reference evidence="12" key="1">
    <citation type="submission" date="2013-12" db="EMBL/GenBank/DDBJ databases">
        <title>The Genome Sequence of Aphanomyces astaci APO3.</title>
        <authorList>
            <consortium name="The Broad Institute Genomics Platform"/>
            <person name="Russ C."/>
            <person name="Tyler B."/>
            <person name="van West P."/>
            <person name="Dieguez-Uribeondo J."/>
            <person name="Young S.K."/>
            <person name="Zeng Q."/>
            <person name="Gargeya S."/>
            <person name="Fitzgerald M."/>
            <person name="Abouelleil A."/>
            <person name="Alvarado L."/>
            <person name="Chapman S.B."/>
            <person name="Gainer-Dewar J."/>
            <person name="Goldberg J."/>
            <person name="Griggs A."/>
            <person name="Gujja S."/>
            <person name="Hansen M."/>
            <person name="Howarth C."/>
            <person name="Imamovic A."/>
            <person name="Ireland A."/>
            <person name="Larimer J."/>
            <person name="McCowan C."/>
            <person name="Murphy C."/>
            <person name="Pearson M."/>
            <person name="Poon T.W."/>
            <person name="Priest M."/>
            <person name="Roberts A."/>
            <person name="Saif S."/>
            <person name="Shea T."/>
            <person name="Sykes S."/>
            <person name="Wortman J."/>
            <person name="Nusbaum C."/>
            <person name="Birren B."/>
        </authorList>
    </citation>
    <scope>NUCLEOTIDE SEQUENCE [LARGE SCALE GENOMIC DNA]</scope>
    <source>
        <strain evidence="12">APO3</strain>
    </source>
</reference>
<dbReference type="STRING" id="112090.W4GBJ3"/>
<dbReference type="PANTHER" id="PTHR46732">
    <property type="entry name" value="ATP-DEPENDENT PROTEASE LA (LON) DOMAIN PROTEIN"/>
    <property type="match status" value="1"/>
</dbReference>
<dbReference type="InterPro" id="IPR003111">
    <property type="entry name" value="Lon_prtase_N"/>
</dbReference>
<comment type="similarity">
    <text evidence="3">Belongs to the CRBN family.</text>
</comment>
<evidence type="ECO:0000256" key="9">
    <source>
        <dbReference type="SAM" id="MobiDB-lite"/>
    </source>
</evidence>
<dbReference type="PROSITE" id="PS51787">
    <property type="entry name" value="LON_N"/>
    <property type="match status" value="1"/>
</dbReference>
<dbReference type="InterPro" id="IPR004910">
    <property type="entry name" value="Yippee/Mis18/Cereblon"/>
</dbReference>
<evidence type="ECO:0000256" key="4">
    <source>
        <dbReference type="ARBA" id="ARBA00014394"/>
    </source>
</evidence>
<sequence>MRVVSSDDDDDVDMLWTEAGSTASSQVESSDEEDDEGEYPVNVDPFIVDHSYLGDDLTVATTSTSAHFTPGSLVAMPLVWLPNVVIFPGETLPLRMLATSTLQLMTTRLRNGDDTFALINANIPRHVGTVIQIERMYEYGDQHLSIVGRGRQRFELVDRVSLHHTMGQFMEGVSAQVRILPDFHAMPCPMPINFRRGGPSSSLKRRRPSLVAYWGPQQYMQFDGPSLVYQAKSILLQSVEYHAFMASTTNSTSSAAMSAPSDPTRFSYWLAAHLNLGLATRQRLLATSCVVGRLRALIEWLHHQSAVIQCSGCATTLAHTRAIFLKQDADHGGPASTFVNPYGAIHQILTMLAVERATYDPVGTPSLADTWFPGYTWQCISCVQCATFLGWRYVSTVEQAHPRVFFGLLRNAIG</sequence>
<dbReference type="Gene3D" id="2.30.130.40">
    <property type="entry name" value="LON domain-like"/>
    <property type="match status" value="1"/>
</dbReference>
<dbReference type="PROSITE" id="PS51788">
    <property type="entry name" value="CULT"/>
    <property type="match status" value="1"/>
</dbReference>
<dbReference type="FunFam" id="2.170.150.20:FF:000007">
    <property type="entry name" value="Protein cereblon"/>
    <property type="match status" value="1"/>
</dbReference>
<keyword evidence="6" id="KW-0833">Ubl conjugation pathway</keyword>
<evidence type="ECO:0000256" key="1">
    <source>
        <dbReference type="ARBA" id="ARBA00004123"/>
    </source>
</evidence>
<dbReference type="EMBL" id="KI913136">
    <property type="protein sequence ID" value="ETV76444.1"/>
    <property type="molecule type" value="Genomic_DNA"/>
</dbReference>
<dbReference type="GO" id="GO:0005634">
    <property type="term" value="C:nucleus"/>
    <property type="evidence" value="ECO:0007669"/>
    <property type="project" value="UniProtKB-SubCell"/>
</dbReference>
<dbReference type="Gene3D" id="1.20.58.1480">
    <property type="match status" value="1"/>
</dbReference>
<dbReference type="GO" id="GO:0016567">
    <property type="term" value="P:protein ubiquitination"/>
    <property type="evidence" value="ECO:0007669"/>
    <property type="project" value="UniProtKB-UniPathway"/>
</dbReference>
<name>W4GBJ3_APHAT</name>
<dbReference type="GeneID" id="20811463"/>
<keyword evidence="5" id="KW-0479">Metal-binding</keyword>
<feature type="domain" description="CULT" evidence="11">
    <location>
        <begin position="305"/>
        <end position="414"/>
    </location>
</feature>
<dbReference type="Gene3D" id="2.170.150.20">
    <property type="entry name" value="Peptide methionine sulfoxide reductase"/>
    <property type="match status" value="1"/>
</dbReference>
<evidence type="ECO:0000256" key="7">
    <source>
        <dbReference type="ARBA" id="ARBA00022833"/>
    </source>
</evidence>
<keyword evidence="8" id="KW-0539">Nucleus</keyword>
<accession>W4GBJ3</accession>
<gene>
    <name evidence="12" type="ORF">H257_09467</name>
</gene>
<feature type="region of interest" description="Disordered" evidence="9">
    <location>
        <begin position="1"/>
        <end position="40"/>
    </location>
</feature>
<comment type="subcellular location">
    <subcellularLocation>
        <location evidence="1">Nucleus</location>
    </subcellularLocation>
</comment>
<dbReference type="InterPro" id="IPR015947">
    <property type="entry name" value="PUA-like_sf"/>
</dbReference>
<dbReference type="CDD" id="cd15777">
    <property type="entry name" value="CRBN_C_like"/>
    <property type="match status" value="1"/>
</dbReference>
<evidence type="ECO:0000256" key="2">
    <source>
        <dbReference type="ARBA" id="ARBA00004906"/>
    </source>
</evidence>
<evidence type="ECO:0000259" key="11">
    <source>
        <dbReference type="PROSITE" id="PS51788"/>
    </source>
</evidence>
<evidence type="ECO:0000256" key="6">
    <source>
        <dbReference type="ARBA" id="ARBA00022786"/>
    </source>
</evidence>
<dbReference type="SMART" id="SM00464">
    <property type="entry name" value="LON"/>
    <property type="match status" value="1"/>
</dbReference>
<dbReference type="OrthoDB" id="267517at2759"/>
<dbReference type="InterPro" id="IPR034750">
    <property type="entry name" value="CULT"/>
</dbReference>
<dbReference type="AlphaFoldDB" id="W4GBJ3"/>
<protein>
    <recommendedName>
        <fullName evidence="4">Protein cereblon</fullName>
    </recommendedName>
</protein>
<evidence type="ECO:0000256" key="8">
    <source>
        <dbReference type="ARBA" id="ARBA00023242"/>
    </source>
</evidence>
<evidence type="ECO:0000256" key="3">
    <source>
        <dbReference type="ARBA" id="ARBA00005293"/>
    </source>
</evidence>
<feature type="domain" description="Lon N-terminal" evidence="10">
    <location>
        <begin position="76"/>
        <end position="305"/>
    </location>
</feature>
<proteinExistence type="inferred from homology"/>
<evidence type="ECO:0000313" key="12">
    <source>
        <dbReference type="EMBL" id="ETV76444.1"/>
    </source>
</evidence>
<dbReference type="GO" id="GO:0046872">
    <property type="term" value="F:metal ion binding"/>
    <property type="evidence" value="ECO:0007669"/>
    <property type="project" value="UniProtKB-KW"/>
</dbReference>
<evidence type="ECO:0000256" key="5">
    <source>
        <dbReference type="ARBA" id="ARBA00022723"/>
    </source>
</evidence>
<evidence type="ECO:0000259" key="10">
    <source>
        <dbReference type="PROSITE" id="PS51787"/>
    </source>
</evidence>
<dbReference type="RefSeq" id="XP_009833989.1">
    <property type="nucleotide sequence ID" value="XM_009835687.1"/>
</dbReference>
<dbReference type="PANTHER" id="PTHR46732:SF8">
    <property type="entry name" value="ATP-DEPENDENT PROTEASE LA (LON) DOMAIN PROTEIN"/>
    <property type="match status" value="1"/>
</dbReference>
<feature type="compositionally biased region" description="Acidic residues" evidence="9">
    <location>
        <begin position="29"/>
        <end position="38"/>
    </location>
</feature>
<comment type="pathway">
    <text evidence="2">Protein modification; protein ubiquitination.</text>
</comment>
<keyword evidence="7" id="KW-0862">Zinc</keyword>
<dbReference type="Pfam" id="PF03226">
    <property type="entry name" value="Yippee-Mis18"/>
    <property type="match status" value="1"/>
</dbReference>
<dbReference type="VEuPathDB" id="FungiDB:H257_09467"/>
<organism evidence="12">
    <name type="scientific">Aphanomyces astaci</name>
    <name type="common">Crayfish plague agent</name>
    <dbReference type="NCBI Taxonomy" id="112090"/>
    <lineage>
        <taxon>Eukaryota</taxon>
        <taxon>Sar</taxon>
        <taxon>Stramenopiles</taxon>
        <taxon>Oomycota</taxon>
        <taxon>Saprolegniomycetes</taxon>
        <taxon>Saprolegniales</taxon>
        <taxon>Verrucalvaceae</taxon>
        <taxon>Aphanomyces</taxon>
    </lineage>
</organism>
<dbReference type="SUPFAM" id="SSF88697">
    <property type="entry name" value="PUA domain-like"/>
    <property type="match status" value="1"/>
</dbReference>
<dbReference type="InterPro" id="IPR046336">
    <property type="entry name" value="Lon_prtase_N_sf"/>
</dbReference>